<comment type="similarity">
    <text evidence="1">Belongs to the Rv0495c family.</text>
</comment>
<evidence type="ECO:0000313" key="4">
    <source>
        <dbReference type="Proteomes" id="UP000019150"/>
    </source>
</evidence>
<dbReference type="HOGENOM" id="CLU_071594_0_0_11"/>
<gene>
    <name evidence="3" type="ORF">NONO_c70430</name>
</gene>
<dbReference type="Pfam" id="PF11307">
    <property type="entry name" value="DUF3109"/>
    <property type="match status" value="1"/>
</dbReference>
<dbReference type="STRING" id="1415166.NONO_c70430"/>
<evidence type="ECO:0000256" key="1">
    <source>
        <dbReference type="ARBA" id="ARBA00093770"/>
    </source>
</evidence>
<accession>W5TRL1</accession>
<dbReference type="KEGG" id="nno:NONO_c70430"/>
<protein>
    <recommendedName>
        <fullName evidence="5">DUF3109 family protein</fullName>
    </recommendedName>
</protein>
<evidence type="ECO:0000313" key="3">
    <source>
        <dbReference type="EMBL" id="AHH21804.1"/>
    </source>
</evidence>
<keyword evidence="4" id="KW-1185">Reference proteome</keyword>
<name>W5TRL1_9NOCA</name>
<dbReference type="Proteomes" id="UP000019150">
    <property type="component" value="Chromosome"/>
</dbReference>
<feature type="compositionally biased region" description="Basic and acidic residues" evidence="2">
    <location>
        <begin position="1"/>
        <end position="20"/>
    </location>
</feature>
<dbReference type="AlphaFoldDB" id="W5TRL1"/>
<dbReference type="PATRIC" id="fig|1415166.3.peg.7228"/>
<evidence type="ECO:0000256" key="2">
    <source>
        <dbReference type="SAM" id="MobiDB-lite"/>
    </source>
</evidence>
<dbReference type="InterPro" id="IPR021458">
    <property type="entry name" value="Rv0495c"/>
</dbReference>
<feature type="region of interest" description="Disordered" evidence="2">
    <location>
        <begin position="1"/>
        <end position="86"/>
    </location>
</feature>
<dbReference type="EMBL" id="CP006850">
    <property type="protein sequence ID" value="AHH21804.1"/>
    <property type="molecule type" value="Genomic_DNA"/>
</dbReference>
<reference evidence="3 4" key="1">
    <citation type="journal article" date="2014" name="Appl. Environ. Microbiol.">
        <title>Insights into the Microbial Degradation of Rubber and Gutta-Percha by Analysis of the Complete Genome of Nocardia nova SH22a.</title>
        <authorList>
            <person name="Luo Q."/>
            <person name="Hiessl S."/>
            <person name="Poehlein A."/>
            <person name="Daniel R."/>
            <person name="Steinbuchel A."/>
        </authorList>
    </citation>
    <scope>NUCLEOTIDE SEQUENCE [LARGE SCALE GENOMIC DNA]</scope>
    <source>
        <strain evidence="3">SH22a</strain>
    </source>
</reference>
<sequence>MRVHHEQVDGITSHIEHTEPHMNTVPGRVPGPEDEPEPAPSGGAGTGTGAGKLLASGDVTAGASAHAPVSPNEPSGGLRPAAKLDPAPEVDLDFPREWIEFVDPANDEHLIAADLTWLLSSWTCVFGTPACQGIIEGRQDDGCCSHGAFLCDDDDRRKLQKAVKQLTPQDWQLMDEARDSDGKIRKKLYLEEDDLDDEPAIRTRRYEGACIFLNRPGFEGGIGCALHTMALRTGVEPLTVKPEVCWQLPIRRTQDWVDRPDGEEILRTTITEYDRRGWGPGGLDLNWYCSGSPDAHTGSRPVWQSYAPELIELIGQPAYDELARHCRRREGLGLIAVHPATTAAQAKAEAERSGNI</sequence>
<dbReference type="eggNOG" id="ENOG502Z8QX">
    <property type="taxonomic scope" value="Bacteria"/>
</dbReference>
<evidence type="ECO:0008006" key="5">
    <source>
        <dbReference type="Google" id="ProtNLM"/>
    </source>
</evidence>
<organism evidence="3 4">
    <name type="scientific">Nocardia nova SH22a</name>
    <dbReference type="NCBI Taxonomy" id="1415166"/>
    <lineage>
        <taxon>Bacteria</taxon>
        <taxon>Bacillati</taxon>
        <taxon>Actinomycetota</taxon>
        <taxon>Actinomycetes</taxon>
        <taxon>Mycobacteriales</taxon>
        <taxon>Nocardiaceae</taxon>
        <taxon>Nocardia</taxon>
    </lineage>
</organism>
<proteinExistence type="inferred from homology"/>